<comment type="caution">
    <text evidence="1">The sequence shown here is derived from an EMBL/GenBank/DDBJ whole genome shotgun (WGS) entry which is preliminary data.</text>
</comment>
<dbReference type="Proteomes" id="UP000736787">
    <property type="component" value="Unassembled WGS sequence"/>
</dbReference>
<protein>
    <submittedName>
        <fullName evidence="1">Uncharacterized protein</fullName>
    </submittedName>
</protein>
<evidence type="ECO:0000313" key="1">
    <source>
        <dbReference type="EMBL" id="KAG2870254.1"/>
    </source>
</evidence>
<gene>
    <name evidence="1" type="ORF">PC117_g28550</name>
</gene>
<evidence type="ECO:0000313" key="2">
    <source>
        <dbReference type="Proteomes" id="UP000736787"/>
    </source>
</evidence>
<sequence length="57" mass="6334">MQKQQHLKVTAFCSSIHRNASASFAAVHMKPLDHLQVASSCSIVHRRLRAAFSSVLM</sequence>
<dbReference type="AlphaFoldDB" id="A0A8T1A550"/>
<dbReference type="EMBL" id="RCMK01005012">
    <property type="protein sequence ID" value="KAG2870254.1"/>
    <property type="molecule type" value="Genomic_DNA"/>
</dbReference>
<reference evidence="1" key="1">
    <citation type="submission" date="2018-10" db="EMBL/GenBank/DDBJ databases">
        <title>Effector identification in a new, highly contiguous assembly of the strawberry crown rot pathogen Phytophthora cactorum.</title>
        <authorList>
            <person name="Armitage A.D."/>
            <person name="Nellist C.F."/>
            <person name="Bates H."/>
            <person name="Vickerstaff R.J."/>
            <person name="Harrison R.J."/>
        </authorList>
    </citation>
    <scope>NUCLEOTIDE SEQUENCE</scope>
    <source>
        <strain evidence="1">4040</strain>
    </source>
</reference>
<proteinExistence type="predicted"/>
<name>A0A8T1A550_9STRA</name>
<accession>A0A8T1A550</accession>
<organism evidence="1 2">
    <name type="scientific">Phytophthora cactorum</name>
    <dbReference type="NCBI Taxonomy" id="29920"/>
    <lineage>
        <taxon>Eukaryota</taxon>
        <taxon>Sar</taxon>
        <taxon>Stramenopiles</taxon>
        <taxon>Oomycota</taxon>
        <taxon>Peronosporomycetes</taxon>
        <taxon>Peronosporales</taxon>
        <taxon>Peronosporaceae</taxon>
        <taxon>Phytophthora</taxon>
    </lineage>
</organism>